<dbReference type="SUPFAM" id="SSF52172">
    <property type="entry name" value="CheY-like"/>
    <property type="match status" value="1"/>
</dbReference>
<comment type="caution">
    <text evidence="5">The sequence shown here is derived from an EMBL/GenBank/DDBJ whole genome shotgun (WGS) entry which is preliminary data.</text>
</comment>
<dbReference type="PANTHER" id="PTHR44591:SF14">
    <property type="entry name" value="PROTEIN PILG"/>
    <property type="match status" value="1"/>
</dbReference>
<evidence type="ECO:0000313" key="6">
    <source>
        <dbReference type="Proteomes" id="UP000192343"/>
    </source>
</evidence>
<dbReference type="Proteomes" id="UP000192343">
    <property type="component" value="Unassembled WGS sequence"/>
</dbReference>
<accession>A0A1Y1RVH2</accession>
<dbReference type="STRING" id="1963862.B4O97_14125"/>
<evidence type="ECO:0000256" key="1">
    <source>
        <dbReference type="ARBA" id="ARBA00022553"/>
    </source>
</evidence>
<dbReference type="GO" id="GO:0000160">
    <property type="term" value="P:phosphorelay signal transduction system"/>
    <property type="evidence" value="ECO:0007669"/>
    <property type="project" value="UniProtKB-KW"/>
</dbReference>
<dbReference type="PROSITE" id="PS50110">
    <property type="entry name" value="RESPONSE_REGULATORY"/>
    <property type="match status" value="1"/>
</dbReference>
<keyword evidence="1 3" id="KW-0597">Phosphoprotein</keyword>
<organism evidence="5 6">
    <name type="scientific">Marispirochaeta aestuarii</name>
    <dbReference type="NCBI Taxonomy" id="1963862"/>
    <lineage>
        <taxon>Bacteria</taxon>
        <taxon>Pseudomonadati</taxon>
        <taxon>Spirochaetota</taxon>
        <taxon>Spirochaetia</taxon>
        <taxon>Spirochaetales</taxon>
        <taxon>Spirochaetaceae</taxon>
        <taxon>Marispirochaeta</taxon>
    </lineage>
</organism>
<dbReference type="OrthoDB" id="9790669at2"/>
<feature type="domain" description="Response regulatory" evidence="4">
    <location>
        <begin position="3"/>
        <end position="117"/>
    </location>
</feature>
<name>A0A1Y1RVH2_9SPIO</name>
<dbReference type="InterPro" id="IPR001789">
    <property type="entry name" value="Sig_transdc_resp-reg_receiver"/>
</dbReference>
<evidence type="ECO:0000313" key="5">
    <source>
        <dbReference type="EMBL" id="ORC34021.1"/>
    </source>
</evidence>
<dbReference type="InterPro" id="IPR011006">
    <property type="entry name" value="CheY-like_superfamily"/>
</dbReference>
<gene>
    <name evidence="5" type="ORF">B4O97_14125</name>
</gene>
<dbReference type="PANTHER" id="PTHR44591">
    <property type="entry name" value="STRESS RESPONSE REGULATOR PROTEIN 1"/>
    <property type="match status" value="1"/>
</dbReference>
<reference evidence="5 6" key="1">
    <citation type="submission" date="2017-03" db="EMBL/GenBank/DDBJ databases">
        <title>Draft Genome sequence of Marispirochaeta sp. strain JC444.</title>
        <authorList>
            <person name="Shivani Y."/>
            <person name="Subhash Y."/>
            <person name="Sasikala C."/>
            <person name="Ramana C."/>
        </authorList>
    </citation>
    <scope>NUCLEOTIDE SEQUENCE [LARGE SCALE GENOMIC DNA]</scope>
    <source>
        <strain evidence="5 6">JC444</strain>
    </source>
</reference>
<evidence type="ECO:0000256" key="2">
    <source>
        <dbReference type="ARBA" id="ARBA00023012"/>
    </source>
</evidence>
<feature type="modified residue" description="4-aspartylphosphate" evidence="3">
    <location>
        <position position="52"/>
    </location>
</feature>
<dbReference type="RefSeq" id="WP_083051774.1">
    <property type="nucleotide sequence ID" value="NZ_CAXXQO010000003.1"/>
</dbReference>
<proteinExistence type="predicted"/>
<dbReference type="AlphaFoldDB" id="A0A1Y1RVH2"/>
<dbReference type="Pfam" id="PF00072">
    <property type="entry name" value="Response_reg"/>
    <property type="match status" value="1"/>
</dbReference>
<protein>
    <submittedName>
        <fullName evidence="5">Two-component system response regulator</fullName>
    </submittedName>
</protein>
<evidence type="ECO:0000256" key="3">
    <source>
        <dbReference type="PROSITE-ProRule" id="PRU00169"/>
    </source>
</evidence>
<dbReference type="InterPro" id="IPR050595">
    <property type="entry name" value="Bact_response_regulator"/>
</dbReference>
<keyword evidence="6" id="KW-1185">Reference proteome</keyword>
<dbReference type="Gene3D" id="3.40.50.2300">
    <property type="match status" value="1"/>
</dbReference>
<keyword evidence="2" id="KW-0902">Two-component regulatory system</keyword>
<evidence type="ECO:0000259" key="4">
    <source>
        <dbReference type="PROSITE" id="PS50110"/>
    </source>
</evidence>
<sequence>MIRGLIVDDAAIMRLRLREILEPRYEIVAEAGDGNEAIEMYDRYKPDFITLDISMPNTNGMEALEILMQRTPPPRIIIVSAVGQQRLVIKALQGGAKDFVIKPFESPRVLKAVERVMSNGTNPG</sequence>
<dbReference type="SMART" id="SM00448">
    <property type="entry name" value="REC"/>
    <property type="match status" value="1"/>
</dbReference>
<dbReference type="EMBL" id="MWQY01000016">
    <property type="protein sequence ID" value="ORC34021.1"/>
    <property type="molecule type" value="Genomic_DNA"/>
</dbReference>